<feature type="domain" description="FAD-binding PCMH-type" evidence="4">
    <location>
        <begin position="1"/>
        <end position="176"/>
    </location>
</feature>
<dbReference type="OrthoDB" id="9793944at2"/>
<dbReference type="GO" id="GO:0043885">
    <property type="term" value="F:anaerobic carbon-monoxide dehydrogenase activity"/>
    <property type="evidence" value="ECO:0007669"/>
    <property type="project" value="UniProtKB-EC"/>
</dbReference>
<evidence type="ECO:0000259" key="4">
    <source>
        <dbReference type="PROSITE" id="PS51387"/>
    </source>
</evidence>
<evidence type="ECO:0000256" key="3">
    <source>
        <dbReference type="ARBA" id="ARBA00023002"/>
    </source>
</evidence>
<evidence type="ECO:0000256" key="1">
    <source>
        <dbReference type="ARBA" id="ARBA00022630"/>
    </source>
</evidence>
<dbReference type="Gene3D" id="3.30.465.10">
    <property type="match status" value="1"/>
</dbReference>
<accession>A0A1P8UW33</accession>
<dbReference type="RefSeq" id="WP_076702190.1">
    <property type="nucleotide sequence ID" value="NZ_CP015093.1"/>
</dbReference>
<dbReference type="KEGG" id="paby:Ga0080574_TMP3265"/>
<gene>
    <name evidence="5" type="ORF">Ga0080574_TMP3265</name>
</gene>
<organism evidence="5 6">
    <name type="scientific">Salipiger abyssi</name>
    <dbReference type="NCBI Taxonomy" id="1250539"/>
    <lineage>
        <taxon>Bacteria</taxon>
        <taxon>Pseudomonadati</taxon>
        <taxon>Pseudomonadota</taxon>
        <taxon>Alphaproteobacteria</taxon>
        <taxon>Rhodobacterales</taxon>
        <taxon>Roseobacteraceae</taxon>
        <taxon>Salipiger</taxon>
    </lineage>
</organism>
<proteinExistence type="predicted"/>
<dbReference type="InterPro" id="IPR005107">
    <property type="entry name" value="CO_DH_flav_C"/>
</dbReference>
<dbReference type="EMBL" id="CP015093">
    <property type="protein sequence ID" value="APZ53599.1"/>
    <property type="molecule type" value="Genomic_DNA"/>
</dbReference>
<dbReference type="EC" id="1.2.7.4" evidence="5"/>
<dbReference type="STRING" id="1250539.Ga0080574_TMP3265"/>
<dbReference type="InterPro" id="IPR036318">
    <property type="entry name" value="FAD-bd_PCMH-like_sf"/>
</dbReference>
<protein>
    <submittedName>
        <fullName evidence="5">Carbon-monoxide dehydrogenase medium subunit</fullName>
        <ecNumber evidence="5">1.2.7.4</ecNumber>
    </submittedName>
</protein>
<dbReference type="PANTHER" id="PTHR42659:SF2">
    <property type="entry name" value="XANTHINE DEHYDROGENASE SUBUNIT C-RELATED"/>
    <property type="match status" value="1"/>
</dbReference>
<dbReference type="InterPro" id="IPR016169">
    <property type="entry name" value="FAD-bd_PCMH_sub2"/>
</dbReference>
<dbReference type="SMART" id="SM01092">
    <property type="entry name" value="CO_deh_flav_C"/>
    <property type="match status" value="1"/>
</dbReference>
<dbReference type="InterPro" id="IPR002346">
    <property type="entry name" value="Mopterin_DH_FAD-bd"/>
</dbReference>
<dbReference type="Pfam" id="PF03450">
    <property type="entry name" value="CO_deh_flav_C"/>
    <property type="match status" value="1"/>
</dbReference>
<dbReference type="Gene3D" id="3.30.43.10">
    <property type="entry name" value="Uridine Diphospho-n-acetylenolpyruvylglucosamine Reductase, domain 2"/>
    <property type="match status" value="1"/>
</dbReference>
<name>A0A1P8UW33_9RHOB</name>
<dbReference type="GO" id="GO:0071949">
    <property type="term" value="F:FAD binding"/>
    <property type="evidence" value="ECO:0007669"/>
    <property type="project" value="InterPro"/>
</dbReference>
<dbReference type="InterPro" id="IPR051312">
    <property type="entry name" value="Diverse_Substr_Oxidored"/>
</dbReference>
<dbReference type="InterPro" id="IPR016166">
    <property type="entry name" value="FAD-bd_PCMH"/>
</dbReference>
<evidence type="ECO:0000256" key="2">
    <source>
        <dbReference type="ARBA" id="ARBA00022827"/>
    </source>
</evidence>
<dbReference type="PANTHER" id="PTHR42659">
    <property type="entry name" value="XANTHINE DEHYDROGENASE SUBUNIT C-RELATED"/>
    <property type="match status" value="1"/>
</dbReference>
<evidence type="ECO:0000313" key="6">
    <source>
        <dbReference type="Proteomes" id="UP000187059"/>
    </source>
</evidence>
<sequence>MKPYPFEYTRVSSLEQAVTLLHREEEPRIIAGGQSLMPILAMRLAAPSRLIDIGALSALRGIERRGEVLRIGALVRHAEVMASAEVAEAVPLLARAITHVAHPAVRNRGTFGGSVCLADPAAELPAVCTALGATFEVFGRDGLRTIPAREFFLDIYETALAPDEILVAAQLPVACPKERFGFEEIARRHGDFAIVGLAVRARIEDAAFADLDLCFFGASPRPVLARNAARALIGREFTAEAELAAIAALAEDLDPQEDAQADAAMRLHLAGVLLKRRLAEVAGKEAEK</sequence>
<dbReference type="SUPFAM" id="SSF56176">
    <property type="entry name" value="FAD-binding/transporter-associated domain-like"/>
    <property type="match status" value="1"/>
</dbReference>
<dbReference type="InterPro" id="IPR036683">
    <property type="entry name" value="CO_DH_flav_C_dom_sf"/>
</dbReference>
<evidence type="ECO:0000313" key="5">
    <source>
        <dbReference type="EMBL" id="APZ53599.1"/>
    </source>
</evidence>
<keyword evidence="6" id="KW-1185">Reference proteome</keyword>
<dbReference type="Pfam" id="PF00941">
    <property type="entry name" value="FAD_binding_5"/>
    <property type="match status" value="1"/>
</dbReference>
<dbReference type="PROSITE" id="PS51387">
    <property type="entry name" value="FAD_PCMH"/>
    <property type="match status" value="1"/>
</dbReference>
<keyword evidence="1" id="KW-0285">Flavoprotein</keyword>
<dbReference type="InterPro" id="IPR016167">
    <property type="entry name" value="FAD-bd_PCMH_sub1"/>
</dbReference>
<dbReference type="Gene3D" id="3.30.390.50">
    <property type="entry name" value="CO dehydrogenase flavoprotein, C-terminal domain"/>
    <property type="match status" value="1"/>
</dbReference>
<keyword evidence="2" id="KW-0274">FAD</keyword>
<dbReference type="AlphaFoldDB" id="A0A1P8UW33"/>
<reference evidence="5 6" key="1">
    <citation type="submission" date="2016-04" db="EMBL/GenBank/DDBJ databases">
        <title>Deep-sea bacteria in the southern Pacific.</title>
        <authorList>
            <person name="Tang K."/>
        </authorList>
    </citation>
    <scope>NUCLEOTIDE SEQUENCE [LARGE SCALE GENOMIC DNA]</scope>
    <source>
        <strain evidence="5 6">JLT2014</strain>
    </source>
</reference>
<keyword evidence="3 5" id="KW-0560">Oxidoreductase</keyword>
<dbReference type="SUPFAM" id="SSF55447">
    <property type="entry name" value="CO dehydrogenase flavoprotein C-terminal domain-like"/>
    <property type="match status" value="1"/>
</dbReference>
<dbReference type="Proteomes" id="UP000187059">
    <property type="component" value="Chromosome"/>
</dbReference>